<evidence type="ECO:0000313" key="1">
    <source>
        <dbReference type="Proteomes" id="UP000036681"/>
    </source>
</evidence>
<evidence type="ECO:0000313" key="2">
    <source>
        <dbReference type="WBParaSite" id="ALUE_0001954601-mRNA-1"/>
    </source>
</evidence>
<accession>A0A0M3ILB8</accession>
<organism evidence="1 2">
    <name type="scientific">Ascaris lumbricoides</name>
    <name type="common">Giant roundworm</name>
    <dbReference type="NCBI Taxonomy" id="6252"/>
    <lineage>
        <taxon>Eukaryota</taxon>
        <taxon>Metazoa</taxon>
        <taxon>Ecdysozoa</taxon>
        <taxon>Nematoda</taxon>
        <taxon>Chromadorea</taxon>
        <taxon>Rhabditida</taxon>
        <taxon>Spirurina</taxon>
        <taxon>Ascaridomorpha</taxon>
        <taxon>Ascaridoidea</taxon>
        <taxon>Ascarididae</taxon>
        <taxon>Ascaris</taxon>
    </lineage>
</organism>
<name>A0A0M3ILB8_ASCLU</name>
<proteinExistence type="predicted"/>
<dbReference type="AlphaFoldDB" id="A0A0M3ILB8"/>
<protein>
    <submittedName>
        <fullName evidence="2">Response regulatory domain-containing protein</fullName>
    </submittedName>
</protein>
<sequence>MRHNGELIDECDERLVISYNFLNNNCGHVDISVENICRSITLRSQNSLFHWRLGQQSKHILNALYNIRNMEVINVDDVNFLLGKNAIRLLTMKHVTLRMDASHIGNIENPLTIIIDDDISLLERLMMNAKQHGFSLNAFIDQPFILLPITAHDMLNFVQVIYLPISLA</sequence>
<keyword evidence="1" id="KW-1185">Reference proteome</keyword>
<reference evidence="2" key="1">
    <citation type="submission" date="2017-02" db="UniProtKB">
        <authorList>
            <consortium name="WormBaseParasite"/>
        </authorList>
    </citation>
    <scope>IDENTIFICATION</scope>
</reference>
<dbReference type="Proteomes" id="UP000036681">
    <property type="component" value="Unplaced"/>
</dbReference>
<dbReference type="WBParaSite" id="ALUE_0001954601-mRNA-1">
    <property type="protein sequence ID" value="ALUE_0001954601-mRNA-1"/>
    <property type="gene ID" value="ALUE_0001954601"/>
</dbReference>